<dbReference type="RefSeq" id="WP_379778856.1">
    <property type="nucleotide sequence ID" value="NZ_JBHSMU010000003.1"/>
</dbReference>
<feature type="transmembrane region" description="Helical" evidence="1">
    <location>
        <begin position="46"/>
        <end position="67"/>
    </location>
</feature>
<gene>
    <name evidence="2" type="ORF">ACFPN5_00245</name>
</gene>
<dbReference type="Proteomes" id="UP001596050">
    <property type="component" value="Unassembled WGS sequence"/>
</dbReference>
<keyword evidence="3" id="KW-1185">Reference proteome</keyword>
<protein>
    <recommendedName>
        <fullName evidence="4">Integron gene cassette protein</fullName>
    </recommendedName>
</protein>
<comment type="caution">
    <text evidence="2">The sequence shown here is derived from an EMBL/GenBank/DDBJ whole genome shotgun (WGS) entry which is preliminary data.</text>
</comment>
<accession>A0ABW0KXG2</accession>
<name>A0ABW0KXG2_9BURK</name>
<evidence type="ECO:0000313" key="3">
    <source>
        <dbReference type="Proteomes" id="UP001596050"/>
    </source>
</evidence>
<evidence type="ECO:0000256" key="1">
    <source>
        <dbReference type="SAM" id="Phobius"/>
    </source>
</evidence>
<evidence type="ECO:0000313" key="2">
    <source>
        <dbReference type="EMBL" id="MFC5458233.1"/>
    </source>
</evidence>
<keyword evidence="1" id="KW-0472">Membrane</keyword>
<keyword evidence="1" id="KW-0812">Transmembrane</keyword>
<proteinExistence type="predicted"/>
<reference evidence="3" key="1">
    <citation type="journal article" date="2019" name="Int. J. Syst. Evol. Microbiol.">
        <title>The Global Catalogue of Microorganisms (GCM) 10K type strain sequencing project: providing services to taxonomists for standard genome sequencing and annotation.</title>
        <authorList>
            <consortium name="The Broad Institute Genomics Platform"/>
            <consortium name="The Broad Institute Genome Sequencing Center for Infectious Disease"/>
            <person name="Wu L."/>
            <person name="Ma J."/>
        </authorList>
    </citation>
    <scope>NUCLEOTIDE SEQUENCE [LARGE SCALE GENOMIC DNA]</scope>
    <source>
        <strain evidence="3">KACC 12649</strain>
    </source>
</reference>
<dbReference type="EMBL" id="JBHSMU010000003">
    <property type="protein sequence ID" value="MFC5458233.1"/>
    <property type="molecule type" value="Genomic_DNA"/>
</dbReference>
<organism evidence="2 3">
    <name type="scientific">Massilia niabensis</name>
    <dbReference type="NCBI Taxonomy" id="544910"/>
    <lineage>
        <taxon>Bacteria</taxon>
        <taxon>Pseudomonadati</taxon>
        <taxon>Pseudomonadota</taxon>
        <taxon>Betaproteobacteria</taxon>
        <taxon>Burkholderiales</taxon>
        <taxon>Oxalobacteraceae</taxon>
        <taxon>Telluria group</taxon>
        <taxon>Massilia</taxon>
    </lineage>
</organism>
<feature type="transmembrane region" description="Helical" evidence="1">
    <location>
        <begin position="79"/>
        <end position="102"/>
    </location>
</feature>
<evidence type="ECO:0008006" key="4">
    <source>
        <dbReference type="Google" id="ProtNLM"/>
    </source>
</evidence>
<sequence>MTTMTGGTGPAVKQFGSKQLLRVVLATAAILLIPFVAMQFTGEVNWTASDFVIMGVLLFGTGLLLQFAANKIRSSKSRLIAIGAIGLAFLFVWAELAVGIIGSPFAGS</sequence>
<keyword evidence="1" id="KW-1133">Transmembrane helix</keyword>
<feature type="transmembrane region" description="Helical" evidence="1">
    <location>
        <begin position="20"/>
        <end position="40"/>
    </location>
</feature>